<protein>
    <submittedName>
        <fullName evidence="2">Uncharacterized protein</fullName>
    </submittedName>
</protein>
<name>A0A1Y1YC14_9PLEO</name>
<dbReference type="EMBL" id="MCFA01000277">
    <property type="protein sequence ID" value="ORX95475.1"/>
    <property type="molecule type" value="Genomic_DNA"/>
</dbReference>
<gene>
    <name evidence="2" type="ORF">BCR34DRAFT_594141</name>
</gene>
<keyword evidence="3" id="KW-1185">Reference proteome</keyword>
<evidence type="ECO:0000313" key="2">
    <source>
        <dbReference type="EMBL" id="ORX95475.1"/>
    </source>
</evidence>
<sequence>MFDVAEVMTFSPTDKYPTVSSDRFESSRNFWRKRHTRCRTWFFVPGAIPMEMEQQQQQQQQQQQPQSQEQEVEKEQDVAGGWIYGRHHARLAPSCRVESRRFFFTSAAHRLPSTAPAWSAEQERTKHTIGNVLFLGEHIQELARQRTSESAVLLHDIRPDCAEGRRVSTEGTLSATGANPSRERDMLVEATRSHKDSSSATTCAAHSWPRTREQECDGIMQKGPGPTPGPKCAVSLGLWLAVHPGTIGSWTSKGFCRSARRTLDKL</sequence>
<feature type="region of interest" description="Disordered" evidence="1">
    <location>
        <begin position="52"/>
        <end position="76"/>
    </location>
</feature>
<accession>A0A1Y1YC14</accession>
<evidence type="ECO:0000313" key="3">
    <source>
        <dbReference type="Proteomes" id="UP000193144"/>
    </source>
</evidence>
<reference evidence="2 3" key="1">
    <citation type="submission" date="2016-07" db="EMBL/GenBank/DDBJ databases">
        <title>Pervasive Adenine N6-methylation of Active Genes in Fungi.</title>
        <authorList>
            <consortium name="DOE Joint Genome Institute"/>
            <person name="Mondo S.J."/>
            <person name="Dannebaum R.O."/>
            <person name="Kuo R.C."/>
            <person name="Labutti K."/>
            <person name="Haridas S."/>
            <person name="Kuo A."/>
            <person name="Salamov A."/>
            <person name="Ahrendt S.R."/>
            <person name="Lipzen A."/>
            <person name="Sullivan W."/>
            <person name="Andreopoulos W.B."/>
            <person name="Clum A."/>
            <person name="Lindquist E."/>
            <person name="Daum C."/>
            <person name="Ramamoorthy G.K."/>
            <person name="Gryganskyi A."/>
            <person name="Culley D."/>
            <person name="Magnuson J.K."/>
            <person name="James T.Y."/>
            <person name="O'Malley M.A."/>
            <person name="Stajich J.E."/>
            <person name="Spatafora J.W."/>
            <person name="Visel A."/>
            <person name="Grigoriev I.V."/>
        </authorList>
    </citation>
    <scope>NUCLEOTIDE SEQUENCE [LARGE SCALE GENOMIC DNA]</scope>
    <source>
        <strain evidence="2 3">CBS 115471</strain>
    </source>
</reference>
<dbReference type="AlphaFoldDB" id="A0A1Y1YC14"/>
<evidence type="ECO:0000256" key="1">
    <source>
        <dbReference type="SAM" id="MobiDB-lite"/>
    </source>
</evidence>
<proteinExistence type="predicted"/>
<feature type="compositionally biased region" description="Low complexity" evidence="1">
    <location>
        <begin position="52"/>
        <end position="69"/>
    </location>
</feature>
<dbReference type="Proteomes" id="UP000193144">
    <property type="component" value="Unassembled WGS sequence"/>
</dbReference>
<comment type="caution">
    <text evidence="2">The sequence shown here is derived from an EMBL/GenBank/DDBJ whole genome shotgun (WGS) entry which is preliminary data.</text>
</comment>
<organism evidence="2 3">
    <name type="scientific">Clohesyomyces aquaticus</name>
    <dbReference type="NCBI Taxonomy" id="1231657"/>
    <lineage>
        <taxon>Eukaryota</taxon>
        <taxon>Fungi</taxon>
        <taxon>Dikarya</taxon>
        <taxon>Ascomycota</taxon>
        <taxon>Pezizomycotina</taxon>
        <taxon>Dothideomycetes</taxon>
        <taxon>Pleosporomycetidae</taxon>
        <taxon>Pleosporales</taxon>
        <taxon>Lindgomycetaceae</taxon>
        <taxon>Clohesyomyces</taxon>
    </lineage>
</organism>